<keyword evidence="7" id="KW-1185">Reference proteome</keyword>
<comment type="caution">
    <text evidence="6">The sequence shown here is derived from an EMBL/GenBank/DDBJ whole genome shotgun (WGS) entry which is preliminary data.</text>
</comment>
<reference evidence="6 7" key="1">
    <citation type="submission" date="2013-09" db="EMBL/GenBank/DDBJ databases">
        <title>Genome sequencing of Arenimonas oryziterrae.</title>
        <authorList>
            <person name="Chen F."/>
            <person name="Wang G."/>
        </authorList>
    </citation>
    <scope>NUCLEOTIDE SEQUENCE [LARGE SCALE GENOMIC DNA]</scope>
    <source>
        <strain evidence="6 7">YC6267</strain>
    </source>
</reference>
<evidence type="ECO:0000313" key="7">
    <source>
        <dbReference type="Proteomes" id="UP000029385"/>
    </source>
</evidence>
<dbReference type="EMBL" id="AVCI01000045">
    <property type="protein sequence ID" value="KFN41241.1"/>
    <property type="molecule type" value="Genomic_DNA"/>
</dbReference>
<evidence type="ECO:0000256" key="5">
    <source>
        <dbReference type="ARBA" id="ARBA00031841"/>
    </source>
</evidence>
<evidence type="ECO:0000256" key="3">
    <source>
        <dbReference type="ARBA" id="ARBA00015716"/>
    </source>
</evidence>
<dbReference type="Pfam" id="PF02620">
    <property type="entry name" value="YceD"/>
    <property type="match status" value="1"/>
</dbReference>
<dbReference type="Proteomes" id="UP000029385">
    <property type="component" value="Unassembled WGS sequence"/>
</dbReference>
<name>A0A091APC6_9GAMM</name>
<dbReference type="eggNOG" id="COG1399">
    <property type="taxonomic scope" value="Bacteria"/>
</dbReference>
<evidence type="ECO:0000256" key="1">
    <source>
        <dbReference type="ARBA" id="ARBA00002868"/>
    </source>
</evidence>
<proteinExistence type="inferred from homology"/>
<dbReference type="InterPro" id="IPR003772">
    <property type="entry name" value="YceD"/>
</dbReference>
<dbReference type="PANTHER" id="PTHR38099:SF1">
    <property type="entry name" value="LARGE RIBOSOMAL RNA SUBUNIT ACCUMULATION PROTEIN YCED"/>
    <property type="match status" value="1"/>
</dbReference>
<protein>
    <recommendedName>
        <fullName evidence="3">Large ribosomal RNA subunit accumulation protein YceD</fullName>
    </recommendedName>
    <alternativeName>
        <fullName evidence="5">23S rRNA accumulation protein YceD</fullName>
    </alternativeName>
</protein>
<dbReference type="GO" id="GO:0042254">
    <property type="term" value="P:ribosome biogenesis"/>
    <property type="evidence" value="ECO:0007669"/>
    <property type="project" value="UniProtKB-KW"/>
</dbReference>
<comment type="function">
    <text evidence="1">Plays a role in synthesis, processing and/or stability of 23S rRNA.</text>
</comment>
<dbReference type="PANTHER" id="PTHR38099">
    <property type="entry name" value="LARGE RIBOSOMAL RNA SUBUNIT ACCUMULATION PROTEIN YCED"/>
    <property type="match status" value="1"/>
</dbReference>
<dbReference type="GO" id="GO:0005829">
    <property type="term" value="C:cytosol"/>
    <property type="evidence" value="ECO:0007669"/>
    <property type="project" value="TreeGrafter"/>
</dbReference>
<sequence length="134" mass="15262">MDTEGNCRFQLEFGRDDLNLAYVEVRADAELPLLCQRTLERYLQPVSVVQRLGLITEEAQESALPEEMEPLLVNEHGELRAIDLIEDELILALPVVPINPDSIEIEAEHWPEEFEVDEKPNPFAALAALKDRNK</sequence>
<dbReference type="AlphaFoldDB" id="A0A091APC6"/>
<keyword evidence="4" id="KW-0690">Ribosome biogenesis</keyword>
<dbReference type="STRING" id="1121015.GCA_000420545_00265"/>
<gene>
    <name evidence="6" type="ORF">N789_04960</name>
</gene>
<organism evidence="6 7">
    <name type="scientific">Arenimonas oryziterrae DSM 21050 = YC6267</name>
    <dbReference type="NCBI Taxonomy" id="1121015"/>
    <lineage>
        <taxon>Bacteria</taxon>
        <taxon>Pseudomonadati</taxon>
        <taxon>Pseudomonadota</taxon>
        <taxon>Gammaproteobacteria</taxon>
        <taxon>Lysobacterales</taxon>
        <taxon>Lysobacteraceae</taxon>
        <taxon>Arenimonas</taxon>
    </lineage>
</organism>
<comment type="similarity">
    <text evidence="2">Belongs to the DUF177 domain family.</text>
</comment>
<accession>A0A091APC6</accession>
<dbReference type="InterPro" id="IPR039255">
    <property type="entry name" value="YceD_bac"/>
</dbReference>
<evidence type="ECO:0000313" key="6">
    <source>
        <dbReference type="EMBL" id="KFN41241.1"/>
    </source>
</evidence>
<evidence type="ECO:0000256" key="4">
    <source>
        <dbReference type="ARBA" id="ARBA00022517"/>
    </source>
</evidence>
<evidence type="ECO:0000256" key="2">
    <source>
        <dbReference type="ARBA" id="ARBA00010740"/>
    </source>
</evidence>
<dbReference type="PATRIC" id="fig|1121015.4.peg.2676"/>